<dbReference type="InterPro" id="IPR036770">
    <property type="entry name" value="Ankyrin_rpt-contain_sf"/>
</dbReference>
<dbReference type="Proteomes" id="UP001470230">
    <property type="component" value="Unassembled WGS sequence"/>
</dbReference>
<dbReference type="Pfam" id="PF11929">
    <property type="entry name" value="DUF3447"/>
    <property type="match status" value="1"/>
</dbReference>
<gene>
    <name evidence="6" type="ORF">M9Y10_002713</name>
</gene>
<feature type="repeat" description="ANK" evidence="3">
    <location>
        <begin position="493"/>
        <end position="525"/>
    </location>
</feature>
<dbReference type="EMBL" id="JAPFFF010000001">
    <property type="protein sequence ID" value="KAK8900386.1"/>
    <property type="molecule type" value="Genomic_DNA"/>
</dbReference>
<evidence type="ECO:0000313" key="7">
    <source>
        <dbReference type="Proteomes" id="UP001470230"/>
    </source>
</evidence>
<keyword evidence="1" id="KW-0677">Repeat</keyword>
<dbReference type="SUPFAM" id="SSF48403">
    <property type="entry name" value="Ankyrin repeat"/>
    <property type="match status" value="1"/>
</dbReference>
<organism evidence="6 7">
    <name type="scientific">Tritrichomonas musculus</name>
    <dbReference type="NCBI Taxonomy" id="1915356"/>
    <lineage>
        <taxon>Eukaryota</taxon>
        <taxon>Metamonada</taxon>
        <taxon>Parabasalia</taxon>
        <taxon>Tritrichomonadida</taxon>
        <taxon>Tritrichomonadidae</taxon>
        <taxon>Tritrichomonas</taxon>
    </lineage>
</organism>
<dbReference type="Gene3D" id="1.25.40.20">
    <property type="entry name" value="Ankyrin repeat-containing domain"/>
    <property type="match status" value="3"/>
</dbReference>
<feature type="compositionally biased region" description="Low complexity" evidence="4">
    <location>
        <begin position="415"/>
        <end position="430"/>
    </location>
</feature>
<dbReference type="PROSITE" id="PS50297">
    <property type="entry name" value="ANK_REP_REGION"/>
    <property type="match status" value="2"/>
</dbReference>
<keyword evidence="7" id="KW-1185">Reference proteome</keyword>
<dbReference type="InterPro" id="IPR020683">
    <property type="entry name" value="DUF3447"/>
</dbReference>
<feature type="domain" description="DUF3447" evidence="5">
    <location>
        <begin position="246"/>
        <end position="318"/>
    </location>
</feature>
<dbReference type="PROSITE" id="PS50088">
    <property type="entry name" value="ANK_REPEAT"/>
    <property type="match status" value="2"/>
</dbReference>
<dbReference type="PANTHER" id="PTHR24198">
    <property type="entry name" value="ANKYRIN REPEAT AND PROTEIN KINASE DOMAIN-CONTAINING PROTEIN"/>
    <property type="match status" value="1"/>
</dbReference>
<feature type="region of interest" description="Disordered" evidence="4">
    <location>
        <begin position="414"/>
        <end position="437"/>
    </location>
</feature>
<evidence type="ECO:0000259" key="5">
    <source>
        <dbReference type="Pfam" id="PF11929"/>
    </source>
</evidence>
<sequence>MLQLTKRSTRQEIENVIELQNKLIDLTDVDFESTLQFILSSKYVKDERNFRELIMTIDALVTKNRLPLNFAFQLLRELKETTLKFIEINELVNSFEQSQFIIFFLEEGFVDFTTICNELCGTENYFFIFFPEIRKETYFFYLLLKQYPDVIPKIEKTDVKKHIELRRLGSNESEISLAIRNDDLAQFQNLISKLNISINMRLPFSYYERFLFVNTIDSMPSLIEFSAFFGSINIFKFLWISGAHVDDDLVQYAIAGGNNEIIQYCEEKQLEFDKECLKVAIKFLRNEIADYIHVNYGLEYKKSHIIEAISSHNYQMLLNLTSPDDNIINGQQTFLINPNDSSINKKINGSLPFVYASNRGYLEVAEYLYTHYPKLKIDAEDGEQFSAIHYAVLNDRLDIVKFIIEGMIKKEGVITTDDNNSNNETTPVSNDSDENNEDNFFYPDFDFYYSDERIMKRNDIHRCFYHAARQSRSRIVKFFASLIDFDANKPQSNGFTALHLAAFNDNVEVIEALAAVNSNLLVKELERAFSPESRKEKNKKNNTKVRRKIRDIANNAGNYIQQKVDFNKIENKMHFTPLHLAITKRFIRSIRAILTAGGHLNSEKNDEEDYQICSTYVDVNARTKLGLTPLHLAVEADDLDIVKLLVSIKDVDVNAQGGPKKSTALHLAVKNRRLDIIRFLAAHEKVNIEVLNKKGESAIFYAVRKQFKDIVKIFDEAIETRKKNLDK</sequence>
<keyword evidence="2 3" id="KW-0040">ANK repeat</keyword>
<evidence type="ECO:0000256" key="1">
    <source>
        <dbReference type="ARBA" id="ARBA00022737"/>
    </source>
</evidence>
<accession>A0ABR2LAJ6</accession>
<dbReference type="PANTHER" id="PTHR24198:SF165">
    <property type="entry name" value="ANKYRIN REPEAT-CONTAINING PROTEIN-RELATED"/>
    <property type="match status" value="1"/>
</dbReference>
<protein>
    <recommendedName>
        <fullName evidence="5">DUF3447 domain-containing protein</fullName>
    </recommendedName>
</protein>
<evidence type="ECO:0000313" key="6">
    <source>
        <dbReference type="EMBL" id="KAK8900386.1"/>
    </source>
</evidence>
<proteinExistence type="predicted"/>
<name>A0ABR2LAJ6_9EUKA</name>
<feature type="repeat" description="ANK" evidence="3">
    <location>
        <begin position="625"/>
        <end position="647"/>
    </location>
</feature>
<dbReference type="SMART" id="SM00248">
    <property type="entry name" value="ANK"/>
    <property type="match status" value="8"/>
</dbReference>
<evidence type="ECO:0000256" key="3">
    <source>
        <dbReference type="PROSITE-ProRule" id="PRU00023"/>
    </source>
</evidence>
<evidence type="ECO:0000256" key="4">
    <source>
        <dbReference type="SAM" id="MobiDB-lite"/>
    </source>
</evidence>
<evidence type="ECO:0000256" key="2">
    <source>
        <dbReference type="ARBA" id="ARBA00023043"/>
    </source>
</evidence>
<comment type="caution">
    <text evidence="6">The sequence shown here is derived from an EMBL/GenBank/DDBJ whole genome shotgun (WGS) entry which is preliminary data.</text>
</comment>
<dbReference type="Pfam" id="PF12796">
    <property type="entry name" value="Ank_2"/>
    <property type="match status" value="2"/>
</dbReference>
<dbReference type="Pfam" id="PF13637">
    <property type="entry name" value="Ank_4"/>
    <property type="match status" value="1"/>
</dbReference>
<reference evidence="6 7" key="1">
    <citation type="submission" date="2024-04" db="EMBL/GenBank/DDBJ databases">
        <title>Tritrichomonas musculus Genome.</title>
        <authorList>
            <person name="Alves-Ferreira E."/>
            <person name="Grigg M."/>
            <person name="Lorenzi H."/>
            <person name="Galac M."/>
        </authorList>
    </citation>
    <scope>NUCLEOTIDE SEQUENCE [LARGE SCALE GENOMIC DNA]</scope>
    <source>
        <strain evidence="6 7">EAF2021</strain>
    </source>
</reference>
<dbReference type="InterPro" id="IPR002110">
    <property type="entry name" value="Ankyrin_rpt"/>
</dbReference>